<organism evidence="1 2">
    <name type="scientific">Enterobacter cloacae subsp. cloacae (strain ATCC 13047 / DSM 30054 / NBRC 13535 / NCTC 10005 / WDCM 00083 / NCDC 279-56)</name>
    <dbReference type="NCBI Taxonomy" id="716541"/>
    <lineage>
        <taxon>Bacteria</taxon>
        <taxon>Pseudomonadati</taxon>
        <taxon>Pseudomonadota</taxon>
        <taxon>Gammaproteobacteria</taxon>
        <taxon>Enterobacterales</taxon>
        <taxon>Enterobacteriaceae</taxon>
        <taxon>Enterobacter</taxon>
        <taxon>Enterobacter cloacae complex</taxon>
    </lineage>
</organism>
<dbReference type="PROSITE" id="PS51257">
    <property type="entry name" value="PROKAR_LIPOPROTEIN"/>
    <property type="match status" value="1"/>
</dbReference>
<proteinExistence type="predicted"/>
<protein>
    <submittedName>
        <fullName evidence="1">Uncharacterized protein</fullName>
    </submittedName>
</protein>
<dbReference type="HOGENOM" id="CLU_2648800_0_0_6"/>
<keyword evidence="1" id="KW-0614">Plasmid</keyword>
<reference evidence="1 2" key="1">
    <citation type="journal article" date="2010" name="J. Bacteriol.">
        <title>Complete genome sequence of Enterobacter cloacae subsp. cloacae type strain ATCC 13047.</title>
        <authorList>
            <person name="Ren Y."/>
            <person name="Ren Y."/>
            <person name="Zhou Z."/>
            <person name="Guo X."/>
            <person name="Li Y."/>
            <person name="Feng L."/>
            <person name="Wang L."/>
        </authorList>
    </citation>
    <scope>NUCLEOTIDE SEQUENCE [LARGE SCALE GENOMIC DNA]</scope>
    <source>
        <strain evidence="2">ATCC 13047 / DSM 30054 / NBRC 13535 / NCTC 10005 / WDCM 00083 / NCDC 279-56</strain>
        <plasmid evidence="1">pECL_B</plasmid>
    </source>
</reference>
<gene>
    <name evidence="1" type="ordered locus">ECL_B012</name>
</gene>
<geneLocation type="plasmid" evidence="1 2">
    <name>pECL_B</name>
</geneLocation>
<dbReference type="EnsemblBacteria" id="ADF64974">
    <property type="protein sequence ID" value="ADF64974"/>
    <property type="gene ID" value="ECL_B012"/>
</dbReference>
<evidence type="ECO:0000313" key="2">
    <source>
        <dbReference type="Proteomes" id="UP000002363"/>
    </source>
</evidence>
<evidence type="ECO:0000313" key="1">
    <source>
        <dbReference type="EMBL" id="ADF64974.1"/>
    </source>
</evidence>
<keyword evidence="2" id="KW-1185">Reference proteome</keyword>
<accession>A0A0H3CUK6</accession>
<name>A0A0H3CUK6_ENTCC</name>
<dbReference type="KEGG" id="enc:ECL_B012"/>
<sequence length="76" mass="8155">MITPRCGVFFSQGNEDRALPGLLYGMPLSGTACALRDFAHAQNHPSDGRPHAGAYQTYYSGCSIIKLLAVTIGLQK</sequence>
<dbReference type="AlphaFoldDB" id="A0A0H3CUK6"/>
<dbReference type="Proteomes" id="UP000002363">
    <property type="component" value="Plasmid pECL_B"/>
</dbReference>
<dbReference type="EMBL" id="CP001920">
    <property type="protein sequence ID" value="ADF64974.1"/>
    <property type="molecule type" value="Genomic_DNA"/>
</dbReference>